<feature type="transmembrane region" description="Helical" evidence="1">
    <location>
        <begin position="124"/>
        <end position="142"/>
    </location>
</feature>
<name>A0A3L7J129_9MICO</name>
<keyword evidence="1" id="KW-0472">Membrane</keyword>
<organism evidence="2 3">
    <name type="scientific">Mycetocola zhadangensis</name>
    <dbReference type="NCBI Taxonomy" id="1164595"/>
    <lineage>
        <taxon>Bacteria</taxon>
        <taxon>Bacillati</taxon>
        <taxon>Actinomycetota</taxon>
        <taxon>Actinomycetes</taxon>
        <taxon>Micrococcales</taxon>
        <taxon>Microbacteriaceae</taxon>
        <taxon>Mycetocola</taxon>
    </lineage>
</organism>
<reference evidence="2 3" key="1">
    <citation type="submission" date="2018-10" db="EMBL/GenBank/DDBJ databases">
        <authorList>
            <person name="Li J."/>
        </authorList>
    </citation>
    <scope>NUCLEOTIDE SEQUENCE [LARGE SCALE GENOMIC DNA]</scope>
    <source>
        <strain evidence="2 3">ZD1-4</strain>
    </source>
</reference>
<accession>A0A3L7J129</accession>
<dbReference type="OrthoDB" id="9854412at2"/>
<feature type="transmembrane region" description="Helical" evidence="1">
    <location>
        <begin position="61"/>
        <end position="80"/>
    </location>
</feature>
<dbReference type="EMBL" id="RCWJ01000002">
    <property type="protein sequence ID" value="RLQ84177.1"/>
    <property type="molecule type" value="Genomic_DNA"/>
</dbReference>
<comment type="caution">
    <text evidence="2">The sequence shown here is derived from an EMBL/GenBank/DDBJ whole genome shotgun (WGS) entry which is preliminary data.</text>
</comment>
<evidence type="ECO:0000313" key="3">
    <source>
        <dbReference type="Proteomes" id="UP000282460"/>
    </source>
</evidence>
<sequence>MESIYEAGPVDRDDARSQLELLAADRAVSSSRAAAPWWLIALHGLSVAGFVFSFGLGRWEAAGFAISALVFVGLGMIRPWITRTRAEPWSTSTRAVRPGVLQFVSAVAIIAVGALLFKQLDAEWVLWPTAILACGTTVWFGLQMERALALDVAEGV</sequence>
<dbReference type="RefSeq" id="WP_121659223.1">
    <property type="nucleotide sequence ID" value="NZ_BMEK01000002.1"/>
</dbReference>
<dbReference type="Proteomes" id="UP000282460">
    <property type="component" value="Unassembled WGS sequence"/>
</dbReference>
<protein>
    <submittedName>
        <fullName evidence="2">Uncharacterized protein</fullName>
    </submittedName>
</protein>
<keyword evidence="1" id="KW-1133">Transmembrane helix</keyword>
<proteinExistence type="predicted"/>
<evidence type="ECO:0000313" key="2">
    <source>
        <dbReference type="EMBL" id="RLQ84177.1"/>
    </source>
</evidence>
<dbReference type="AlphaFoldDB" id="A0A3L7J129"/>
<keyword evidence="3" id="KW-1185">Reference proteome</keyword>
<evidence type="ECO:0000256" key="1">
    <source>
        <dbReference type="SAM" id="Phobius"/>
    </source>
</evidence>
<keyword evidence="1" id="KW-0812">Transmembrane</keyword>
<feature type="transmembrane region" description="Helical" evidence="1">
    <location>
        <begin position="35"/>
        <end position="54"/>
    </location>
</feature>
<feature type="transmembrane region" description="Helical" evidence="1">
    <location>
        <begin position="100"/>
        <end position="117"/>
    </location>
</feature>
<gene>
    <name evidence="2" type="ORF">D9V28_08095</name>
</gene>